<dbReference type="SUPFAM" id="SSF51206">
    <property type="entry name" value="cAMP-binding domain-like"/>
    <property type="match status" value="1"/>
</dbReference>
<dbReference type="InterPro" id="IPR014710">
    <property type="entry name" value="RmlC-like_jellyroll"/>
</dbReference>
<organism evidence="2">
    <name type="scientific">Haptolina brevifila</name>
    <dbReference type="NCBI Taxonomy" id="156173"/>
    <lineage>
        <taxon>Eukaryota</taxon>
        <taxon>Haptista</taxon>
        <taxon>Haptophyta</taxon>
        <taxon>Prymnesiophyceae</taxon>
        <taxon>Prymnesiales</taxon>
        <taxon>Prymnesiaceae</taxon>
        <taxon>Haptolina</taxon>
    </lineage>
</organism>
<evidence type="ECO:0000313" key="2">
    <source>
        <dbReference type="EMBL" id="CAD9408452.1"/>
    </source>
</evidence>
<proteinExistence type="predicted"/>
<protein>
    <recommendedName>
        <fullName evidence="3">Cyclic nucleotide-binding domain-containing protein</fullName>
    </recommendedName>
</protein>
<feature type="region of interest" description="Disordered" evidence="1">
    <location>
        <begin position="159"/>
        <end position="197"/>
    </location>
</feature>
<evidence type="ECO:0000256" key="1">
    <source>
        <dbReference type="SAM" id="MobiDB-lite"/>
    </source>
</evidence>
<sequence length="689" mass="73041">MSRQHCDGPGPFASMAISMALAERAHNIEVDALASLCSPRKAPPRVAATARPVAAAAHAASKERAFGKTTRPRLVPRKMPPPTEGKLSPRFGVRHPSMLTARTLLRLLPPDDTRPLPPTFYCPLSDGASLPALADLAATRMGTEPPHHVPAGGCSAVGSDGRSNGRRASARHGEPTTGTSACRHEGNNAGCRPASAQHRKAPVLIEPALSARPLSARPAVSMELGDRPPRHLQRQAQTEAWIDEVETGTAAEMEMEAKVESQVQAEAGGAAEMAKRAADVVAPPGEGESPADVKAGEIAKLLMARTPLLNSEPRSAIEAMVAAGQVRTVRRYAVVSIGVGSLAVVIEGCLLRLDEEHPNGALANEGEQLNAGALLHEEGLLAISGAGRTRGEPFKALVHSKLLVLSATQVGTLRAAGHLTKASAAAQLSVCSSCLRKLAFFRALSAETIERLAGLFHLRVCAPGDLPVPPDSPEALIFVAKGSVHVPASERYVTPRLVTVKAEPATTVSGASARCWCNENSLVGRPPRTAPPTALTEAMVLVVLPEDFPDLRVALPTFAATAGSSTLMAMREELRSHATSQKREHRDESLVTAAQRTAEEVSAAAIRRWERLTYLLLPQKGPVASNFSLHVADYQPRRKVPTSAGKSAHEPPYIARRRAANDARRAALADAQAWRSVRRVQVAARADRS</sequence>
<dbReference type="EMBL" id="HBGU01008270">
    <property type="protein sequence ID" value="CAD9408452.1"/>
    <property type="molecule type" value="Transcribed_RNA"/>
</dbReference>
<name>A0A7S2BWT4_9EUKA</name>
<evidence type="ECO:0008006" key="3">
    <source>
        <dbReference type="Google" id="ProtNLM"/>
    </source>
</evidence>
<gene>
    <name evidence="2" type="ORF">CBRE1094_LOCUS4544</name>
</gene>
<feature type="region of interest" description="Disordered" evidence="1">
    <location>
        <begin position="72"/>
        <end position="92"/>
    </location>
</feature>
<reference evidence="2" key="1">
    <citation type="submission" date="2021-01" db="EMBL/GenBank/DDBJ databases">
        <authorList>
            <person name="Corre E."/>
            <person name="Pelletier E."/>
            <person name="Niang G."/>
            <person name="Scheremetjew M."/>
            <person name="Finn R."/>
            <person name="Kale V."/>
            <person name="Holt S."/>
            <person name="Cochrane G."/>
            <person name="Meng A."/>
            <person name="Brown T."/>
            <person name="Cohen L."/>
        </authorList>
    </citation>
    <scope>NUCLEOTIDE SEQUENCE</scope>
    <source>
        <strain evidence="2">UTEX LB 985</strain>
    </source>
</reference>
<dbReference type="Gene3D" id="2.60.120.10">
    <property type="entry name" value="Jelly Rolls"/>
    <property type="match status" value="1"/>
</dbReference>
<accession>A0A7S2BWT4</accession>
<dbReference type="AlphaFoldDB" id="A0A7S2BWT4"/>
<dbReference type="InterPro" id="IPR018490">
    <property type="entry name" value="cNMP-bd_dom_sf"/>
</dbReference>